<protein>
    <recommendedName>
        <fullName evidence="4">DUF58 domain-containing protein</fullName>
    </recommendedName>
</protein>
<reference evidence="2" key="1">
    <citation type="submission" date="2021-04" db="EMBL/GenBank/DDBJ databases">
        <title>Pseudonocardia sp. nov., isolated from sandy soil of mangrove forest.</title>
        <authorList>
            <person name="Zan Z."/>
            <person name="Huang R."/>
            <person name="Liu W."/>
        </authorList>
    </citation>
    <scope>NUCLEOTIDE SEQUENCE</scope>
    <source>
        <strain evidence="2">S2-4</strain>
    </source>
</reference>
<sequence>MTVAFGRLGRAFLLAAAVAAVLALAAYLVLDGTPRWVTAMVLGILAVVALVQGVVWTALQHRMFGSPAALRRVAESGHRRTAVVESVAGTSGRIGGEPIARVGLRIDGAVVERRVRVPFDYASVLRPGATLPVRVDPAGSRAMVVEWSRVR</sequence>
<keyword evidence="3" id="KW-1185">Reference proteome</keyword>
<comment type="caution">
    <text evidence="2">The sequence shown here is derived from an EMBL/GenBank/DDBJ whole genome shotgun (WGS) entry which is preliminary data.</text>
</comment>
<gene>
    <name evidence="2" type="ORF">KDL28_15760</name>
</gene>
<evidence type="ECO:0000256" key="1">
    <source>
        <dbReference type="SAM" id="Phobius"/>
    </source>
</evidence>
<dbReference type="EMBL" id="JAGSOV010000035">
    <property type="protein sequence ID" value="MCO1656513.1"/>
    <property type="molecule type" value="Genomic_DNA"/>
</dbReference>
<evidence type="ECO:0008006" key="4">
    <source>
        <dbReference type="Google" id="ProtNLM"/>
    </source>
</evidence>
<name>A0ABT1A0K9_9PSEU</name>
<dbReference type="Proteomes" id="UP001165283">
    <property type="component" value="Unassembled WGS sequence"/>
</dbReference>
<feature type="transmembrane region" description="Helical" evidence="1">
    <location>
        <begin position="36"/>
        <end position="59"/>
    </location>
</feature>
<keyword evidence="1" id="KW-0472">Membrane</keyword>
<feature type="transmembrane region" description="Helical" evidence="1">
    <location>
        <begin position="12"/>
        <end position="30"/>
    </location>
</feature>
<evidence type="ECO:0000313" key="3">
    <source>
        <dbReference type="Proteomes" id="UP001165283"/>
    </source>
</evidence>
<organism evidence="2 3">
    <name type="scientific">Pseudonocardia humida</name>
    <dbReference type="NCBI Taxonomy" id="2800819"/>
    <lineage>
        <taxon>Bacteria</taxon>
        <taxon>Bacillati</taxon>
        <taxon>Actinomycetota</taxon>
        <taxon>Actinomycetes</taxon>
        <taxon>Pseudonocardiales</taxon>
        <taxon>Pseudonocardiaceae</taxon>
        <taxon>Pseudonocardia</taxon>
    </lineage>
</organism>
<proteinExistence type="predicted"/>
<keyword evidence="1" id="KW-0812">Transmembrane</keyword>
<evidence type="ECO:0000313" key="2">
    <source>
        <dbReference type="EMBL" id="MCO1656513.1"/>
    </source>
</evidence>
<keyword evidence="1" id="KW-1133">Transmembrane helix</keyword>
<dbReference type="RefSeq" id="WP_252439305.1">
    <property type="nucleotide sequence ID" value="NZ_JAGSOV010000035.1"/>
</dbReference>
<accession>A0ABT1A0K9</accession>